<proteinExistence type="predicted"/>
<keyword evidence="4" id="KW-1185">Reference proteome</keyword>
<accession>A0ABY8W4F9</accession>
<evidence type="ECO:0000313" key="3">
    <source>
        <dbReference type="EMBL" id="WIM92749.1"/>
    </source>
</evidence>
<dbReference type="Proteomes" id="UP001240150">
    <property type="component" value="Chromosome"/>
</dbReference>
<feature type="transmembrane region" description="Helical" evidence="2">
    <location>
        <begin position="49"/>
        <end position="70"/>
    </location>
</feature>
<keyword evidence="2" id="KW-1133">Transmembrane helix</keyword>
<name>A0ABY8W4F9_9ACTN</name>
<evidence type="ECO:0000256" key="1">
    <source>
        <dbReference type="SAM" id="MobiDB-lite"/>
    </source>
</evidence>
<feature type="transmembrane region" description="Helical" evidence="2">
    <location>
        <begin position="15"/>
        <end position="37"/>
    </location>
</feature>
<gene>
    <name evidence="3" type="ORF">ACTOB_004704</name>
</gene>
<feature type="region of interest" description="Disordered" evidence="1">
    <location>
        <begin position="119"/>
        <end position="186"/>
    </location>
</feature>
<protein>
    <submittedName>
        <fullName evidence="3">Uncharacterized protein</fullName>
    </submittedName>
</protein>
<keyword evidence="2" id="KW-0812">Transmembrane</keyword>
<feature type="compositionally biased region" description="Low complexity" evidence="1">
    <location>
        <begin position="130"/>
        <end position="156"/>
    </location>
</feature>
<evidence type="ECO:0000313" key="4">
    <source>
        <dbReference type="Proteomes" id="UP001240150"/>
    </source>
</evidence>
<keyword evidence="2" id="KW-0472">Membrane</keyword>
<sequence>MNSYAMVTADAGETYMYSMLAIWVFLMPFVMIGLGALSGGGRSVRTRVLGVVVSLLVTTWFVVSWVVSTWHGLDDAYFRSDVVGGSLCGLTWLLVPWLVTLLITGWRRRRARRPARVPDDEIMTVPDDGPAVPDDTTGVPDDGPAVPDDATGVPGEPGEPDDGPEAPDHGPSDPAHRPNEPGRELL</sequence>
<evidence type="ECO:0000256" key="2">
    <source>
        <dbReference type="SAM" id="Phobius"/>
    </source>
</evidence>
<dbReference type="EMBL" id="CP126980">
    <property type="protein sequence ID" value="WIM92749.1"/>
    <property type="molecule type" value="Genomic_DNA"/>
</dbReference>
<reference evidence="3 4" key="1">
    <citation type="submission" date="2023-06" db="EMBL/GenBank/DDBJ databases">
        <authorList>
            <person name="Yushchuk O."/>
            <person name="Binda E."/>
            <person name="Ruckert-Reed C."/>
            <person name="Fedorenko V."/>
            <person name="Kalinowski J."/>
            <person name="Marinelli F."/>
        </authorList>
    </citation>
    <scope>NUCLEOTIDE SEQUENCE [LARGE SCALE GENOMIC DNA]</scope>
    <source>
        <strain evidence="3 4">NRRL 3884</strain>
    </source>
</reference>
<feature type="compositionally biased region" description="Basic and acidic residues" evidence="1">
    <location>
        <begin position="166"/>
        <end position="186"/>
    </location>
</feature>
<feature type="transmembrane region" description="Helical" evidence="2">
    <location>
        <begin position="82"/>
        <end position="106"/>
    </location>
</feature>
<dbReference type="RefSeq" id="WP_284913956.1">
    <property type="nucleotide sequence ID" value="NZ_CP126980.1"/>
</dbReference>
<organism evidence="3 4">
    <name type="scientific">Actinoplanes oblitus</name>
    <dbReference type="NCBI Taxonomy" id="3040509"/>
    <lineage>
        <taxon>Bacteria</taxon>
        <taxon>Bacillati</taxon>
        <taxon>Actinomycetota</taxon>
        <taxon>Actinomycetes</taxon>
        <taxon>Micromonosporales</taxon>
        <taxon>Micromonosporaceae</taxon>
        <taxon>Actinoplanes</taxon>
    </lineage>
</organism>